<reference evidence="1 2" key="1">
    <citation type="submission" date="2019-06" db="EMBL/GenBank/DDBJ databases">
        <title>A chromosomal-level reference genome of Carpinus fangiana (Coryloideae, Betulaceae).</title>
        <authorList>
            <person name="Yang X."/>
            <person name="Wang Z."/>
            <person name="Zhang L."/>
            <person name="Hao G."/>
            <person name="Liu J."/>
            <person name="Yang Y."/>
        </authorList>
    </citation>
    <scope>NUCLEOTIDE SEQUENCE [LARGE SCALE GENOMIC DNA]</scope>
    <source>
        <strain evidence="1">Cfa_2016G</strain>
        <tissue evidence="1">Leaf</tissue>
    </source>
</reference>
<comment type="caution">
    <text evidence="1">The sequence shown here is derived from an EMBL/GenBank/DDBJ whole genome shotgun (WGS) entry which is preliminary data.</text>
</comment>
<proteinExistence type="predicted"/>
<name>A0A5N6KXP3_9ROSI</name>
<organism evidence="1 2">
    <name type="scientific">Carpinus fangiana</name>
    <dbReference type="NCBI Taxonomy" id="176857"/>
    <lineage>
        <taxon>Eukaryota</taxon>
        <taxon>Viridiplantae</taxon>
        <taxon>Streptophyta</taxon>
        <taxon>Embryophyta</taxon>
        <taxon>Tracheophyta</taxon>
        <taxon>Spermatophyta</taxon>
        <taxon>Magnoliopsida</taxon>
        <taxon>eudicotyledons</taxon>
        <taxon>Gunneridae</taxon>
        <taxon>Pentapetalae</taxon>
        <taxon>rosids</taxon>
        <taxon>fabids</taxon>
        <taxon>Fagales</taxon>
        <taxon>Betulaceae</taxon>
        <taxon>Carpinus</taxon>
    </lineage>
</organism>
<evidence type="ECO:0000313" key="2">
    <source>
        <dbReference type="Proteomes" id="UP000327013"/>
    </source>
</evidence>
<keyword evidence="2" id="KW-1185">Reference proteome</keyword>
<accession>A0A5N6KXP3</accession>
<protein>
    <submittedName>
        <fullName evidence="1">Uncharacterized protein</fullName>
    </submittedName>
</protein>
<evidence type="ECO:0000313" key="1">
    <source>
        <dbReference type="EMBL" id="KAB8356591.1"/>
    </source>
</evidence>
<dbReference type="EMBL" id="VIBQ01000016">
    <property type="protein sequence ID" value="KAB8356591.1"/>
    <property type="molecule type" value="Genomic_DNA"/>
</dbReference>
<dbReference type="OrthoDB" id="5422293at2759"/>
<sequence length="264" mass="30441">MSRSRLAARWLLSHPSSAVSDFNRHQCIVNSIAMQKGGGERRIGCRDLFRQFWTVLSCRRKHATSSSHPARSEEVFPDFPPWPPQQVLADRISYMTHIRARTSDIPKGHEEDSPLYSLYRLYERLVLDDTVGYRNEIEYFWRHRDWPVCEIPDPRDPNAARYAFLAGIPQLLVRAFNNNIGIGLARYTPAIISPEEAEALRNTSEADKKYESAPHWTHHVPRLDEALEILMVEGPNLVKPKSEELDLTFEKLNIRLAAPHISFT</sequence>
<gene>
    <name evidence="1" type="ORF">FH972_024173</name>
</gene>
<dbReference type="Proteomes" id="UP000327013">
    <property type="component" value="Unassembled WGS sequence"/>
</dbReference>
<dbReference type="AlphaFoldDB" id="A0A5N6KXP3"/>